<dbReference type="Pfam" id="PF05301">
    <property type="entry name" value="Acetyltransf_16"/>
    <property type="match status" value="1"/>
</dbReference>
<dbReference type="Gene3D" id="3.40.630.30">
    <property type="match status" value="1"/>
</dbReference>
<reference evidence="5" key="1">
    <citation type="submission" date="2021-01" db="EMBL/GenBank/DDBJ databases">
        <authorList>
            <person name="Corre E."/>
            <person name="Pelletier E."/>
            <person name="Niang G."/>
            <person name="Scheremetjew M."/>
            <person name="Finn R."/>
            <person name="Kale V."/>
            <person name="Holt S."/>
            <person name="Cochrane G."/>
            <person name="Meng A."/>
            <person name="Brown T."/>
            <person name="Cohen L."/>
        </authorList>
    </citation>
    <scope>NUCLEOTIDE SEQUENCE</scope>
    <source>
        <strain evidence="5">CCMP325</strain>
    </source>
</reference>
<evidence type="ECO:0000313" key="5">
    <source>
        <dbReference type="EMBL" id="CAD8475816.1"/>
    </source>
</evidence>
<protein>
    <recommendedName>
        <fullName evidence="4">N-acetyltransferase domain-containing protein</fullName>
    </recommendedName>
</protein>
<dbReference type="InterPro" id="IPR007965">
    <property type="entry name" value="GNAT_ATAT"/>
</dbReference>
<dbReference type="PANTHER" id="PTHR12327">
    <property type="entry name" value="ALPHA-TUBULIN N-ACETYLTRANSFERASE 1"/>
    <property type="match status" value="1"/>
</dbReference>
<evidence type="ECO:0000256" key="3">
    <source>
        <dbReference type="SAM" id="MobiDB-lite"/>
    </source>
</evidence>
<dbReference type="InterPro" id="IPR038746">
    <property type="entry name" value="Atat"/>
</dbReference>
<dbReference type="PANTHER" id="PTHR12327:SF0">
    <property type="entry name" value="ALPHA-TUBULIN N-ACETYLTRANSFERASE 1"/>
    <property type="match status" value="1"/>
</dbReference>
<evidence type="ECO:0000259" key="4">
    <source>
        <dbReference type="PROSITE" id="PS51730"/>
    </source>
</evidence>
<dbReference type="EMBL" id="HBEO01008605">
    <property type="protein sequence ID" value="CAD8475816.1"/>
    <property type="molecule type" value="Transcribed_RNA"/>
</dbReference>
<evidence type="ECO:0000256" key="2">
    <source>
        <dbReference type="ARBA" id="ARBA00023315"/>
    </source>
</evidence>
<dbReference type="GO" id="GO:0019799">
    <property type="term" value="F:tubulin N-acetyltransferase activity"/>
    <property type="evidence" value="ECO:0007669"/>
    <property type="project" value="InterPro"/>
</dbReference>
<feature type="compositionally biased region" description="Polar residues" evidence="3">
    <location>
        <begin position="87"/>
        <end position="96"/>
    </location>
</feature>
<name>A0A7S0E6D0_9CRYP</name>
<keyword evidence="2" id="KW-0012">Acyltransferase</keyword>
<dbReference type="AlphaFoldDB" id="A0A7S0E6D0"/>
<feature type="region of interest" description="Disordered" evidence="3">
    <location>
        <begin position="65"/>
        <end position="128"/>
    </location>
</feature>
<organism evidence="5">
    <name type="scientific">Hanusia phi</name>
    <dbReference type="NCBI Taxonomy" id="3032"/>
    <lineage>
        <taxon>Eukaryota</taxon>
        <taxon>Cryptophyceae</taxon>
        <taxon>Pyrenomonadales</taxon>
        <taxon>Geminigeraceae</taxon>
        <taxon>Hanusia</taxon>
    </lineage>
</organism>
<proteinExistence type="predicted"/>
<keyword evidence="1" id="KW-0808">Transferase</keyword>
<sequence>MQKRGIGRQLFDEMLAREKVEPHMLGYDRPSPKLLSFLRKHFSLMDYEPQANSFVVFRSYFRSGSSNSKENLHVANGRSQQSRQRSDSNFVASNSFFLGGKGASHGQQPSMARSRHPGLPPPSAPAVMGKQGLREGDLMDVGERKFDELDSLTQFAKRNHLHADMMQRRREDGGSSLASMGAVRPDDVGLQEKASNHFMSLQAYRRPGSGRSACLDMHMLQDHALENKMLLSMSHGSQGRDGMKEDRWRTANSEIGSHLKFSQAHSNRQDEFGGMLGRTQVDSDPPLPTAARFDRRIGNRLW</sequence>
<gene>
    <name evidence="5" type="ORF">HPHI1048_LOCUS5996</name>
</gene>
<dbReference type="PROSITE" id="PS51730">
    <property type="entry name" value="GNAT_ATAT"/>
    <property type="match status" value="1"/>
</dbReference>
<evidence type="ECO:0000256" key="1">
    <source>
        <dbReference type="ARBA" id="ARBA00022679"/>
    </source>
</evidence>
<accession>A0A7S0E6D0</accession>
<dbReference type="GO" id="GO:0005874">
    <property type="term" value="C:microtubule"/>
    <property type="evidence" value="ECO:0007669"/>
    <property type="project" value="InterPro"/>
</dbReference>
<feature type="domain" description="N-acetyltransferase" evidence="4">
    <location>
        <begin position="1"/>
        <end position="61"/>
    </location>
</feature>